<evidence type="ECO:0000256" key="1">
    <source>
        <dbReference type="SAM" id="MobiDB-lite"/>
    </source>
</evidence>
<accession>A0A8I3ADI1</accession>
<dbReference type="Proteomes" id="UP000683000">
    <property type="component" value="Unassembled WGS sequence"/>
</dbReference>
<feature type="region of interest" description="Disordered" evidence="1">
    <location>
        <begin position="453"/>
        <end position="472"/>
    </location>
</feature>
<organism evidence="2 3">
    <name type="scientific">Boletus reticuloceps</name>
    <dbReference type="NCBI Taxonomy" id="495285"/>
    <lineage>
        <taxon>Eukaryota</taxon>
        <taxon>Fungi</taxon>
        <taxon>Dikarya</taxon>
        <taxon>Basidiomycota</taxon>
        <taxon>Agaricomycotina</taxon>
        <taxon>Agaricomycetes</taxon>
        <taxon>Agaricomycetidae</taxon>
        <taxon>Boletales</taxon>
        <taxon>Boletineae</taxon>
        <taxon>Boletaceae</taxon>
        <taxon>Boletoideae</taxon>
        <taxon>Boletus</taxon>
    </lineage>
</organism>
<evidence type="ECO:0000313" key="2">
    <source>
        <dbReference type="EMBL" id="KAG6378470.1"/>
    </source>
</evidence>
<proteinExistence type="predicted"/>
<dbReference type="AlphaFoldDB" id="A0A8I3ADI1"/>
<dbReference type="OrthoDB" id="276151at2759"/>
<sequence length="630" mass="71168">MQRSLTNLRTTTNSRRPWLHRCLLHFATTAPASSIVEPGLAAESSSDAIRDRKLCSLSTALSQEDSDSSAVWARYVDFGTLDYSGLPLEIHQKVLQKCVPHPSVLRPFAAKRMQGPAPPRTPHLYEARLKTVMRNIRSITQKPSLHDYNYVLEQFAAVGHPYGSMDVYDELRHAVKLQPDTRTFRLTLQSIAHRLTLPMYKSRRAKIQSDCAAFCKALLNDMSSLGIPFTPAIFDLAVRISKETADQDMFSQLLKLVYGIDLDFPDHLPIQWDHNATVEAGIPQLPNFQPFSTAALNTTIDMIGRSGNVSKLVQAFEVLTQPLPPQASQHHSLEFDDEDDFGVVNPASTQPHQTPHAKPNSTTCHLLLKHLSRANHSTLARHYLFQAFQLDRVVDRAVRTHIYHTPYKTPAPQFAINRHMLLSVFGTAKRNKDMQLMRFVGYIAPELRELQRQGRQPLAPDHDPSHPNSSELQGAHVDVLSSCPHATDATTSIPLIPPEPSPPVKYFDVAVHLDILQKDFEDIANFYTQEFLPGLARKTQRVKERLGRRVWNQKNLYMRTESGRSAVSREDWAKMVNFQQVRTPDGESLSMKKGSGKVQARAISSYERTSHLCHREWYAGTAIDSANRFL</sequence>
<protein>
    <submittedName>
        <fullName evidence="2">Uncharacterized protein</fullName>
    </submittedName>
</protein>
<keyword evidence="3" id="KW-1185">Reference proteome</keyword>
<comment type="caution">
    <text evidence="2">The sequence shown here is derived from an EMBL/GenBank/DDBJ whole genome shotgun (WGS) entry which is preliminary data.</text>
</comment>
<name>A0A8I3ADI1_9AGAM</name>
<dbReference type="EMBL" id="JAGFBS010000006">
    <property type="protein sequence ID" value="KAG6378470.1"/>
    <property type="molecule type" value="Genomic_DNA"/>
</dbReference>
<evidence type="ECO:0000313" key="3">
    <source>
        <dbReference type="Proteomes" id="UP000683000"/>
    </source>
</evidence>
<reference evidence="2" key="1">
    <citation type="submission" date="2021-03" db="EMBL/GenBank/DDBJ databases">
        <title>Evolutionary innovations through gain and loss of genes in the ectomycorrhizal Boletales.</title>
        <authorList>
            <person name="Wu G."/>
            <person name="Miyauchi S."/>
            <person name="Morin E."/>
            <person name="Yang Z.-L."/>
            <person name="Xu J."/>
            <person name="Martin F.M."/>
        </authorList>
    </citation>
    <scope>NUCLEOTIDE SEQUENCE</scope>
    <source>
        <strain evidence="2">BR01</strain>
    </source>
</reference>
<gene>
    <name evidence="2" type="ORF">JVT61DRAFT_12729</name>
</gene>